<dbReference type="RefSeq" id="WP_012302473.1">
    <property type="nucleotide sequence ID" value="NC_010424.1"/>
</dbReference>
<dbReference type="SMART" id="SM00967">
    <property type="entry name" value="SpoU_sub_bind"/>
    <property type="match status" value="1"/>
</dbReference>
<reference evidence="5 6" key="2">
    <citation type="journal article" date="2008" name="Science">
        <title>Environmental genomics reveals a single-species ecosystem deep within Earth.</title>
        <authorList>
            <person name="Chivian D."/>
            <person name="Brodie E.L."/>
            <person name="Alm E.J."/>
            <person name="Culley D.E."/>
            <person name="Dehal P.S."/>
            <person name="Desantis T.Z."/>
            <person name="Gihring T.M."/>
            <person name="Lapidus A."/>
            <person name="Lin L.H."/>
            <person name="Lowry S.R."/>
            <person name="Moser D.P."/>
            <person name="Richardson P.M."/>
            <person name="Southam G."/>
            <person name="Wanger G."/>
            <person name="Pratt L.M."/>
            <person name="Andersen G.L."/>
            <person name="Hazen T.C."/>
            <person name="Brockman F.J."/>
            <person name="Arkin A.P."/>
            <person name="Onstott T.C."/>
        </authorList>
    </citation>
    <scope>NUCLEOTIDE SEQUENCE [LARGE SCALE GENOMIC DNA]</scope>
    <source>
        <strain evidence="5 6">MP104C</strain>
    </source>
</reference>
<evidence type="ECO:0000256" key="3">
    <source>
        <dbReference type="ARBA" id="ARBA00022679"/>
    </source>
</evidence>
<evidence type="ECO:0000256" key="2">
    <source>
        <dbReference type="ARBA" id="ARBA00022603"/>
    </source>
</evidence>
<dbReference type="InterPro" id="IPR029064">
    <property type="entry name" value="Ribosomal_eL30-like_sf"/>
</dbReference>
<dbReference type="Gene3D" id="3.40.1280.10">
    <property type="match status" value="1"/>
</dbReference>
<dbReference type="SUPFAM" id="SSF75217">
    <property type="entry name" value="alpha/beta knot"/>
    <property type="match status" value="1"/>
</dbReference>
<organism evidence="5 6">
    <name type="scientific">Desulforudis audaxviator (strain MP104C)</name>
    <dbReference type="NCBI Taxonomy" id="477974"/>
    <lineage>
        <taxon>Bacteria</taxon>
        <taxon>Bacillati</taxon>
        <taxon>Bacillota</taxon>
        <taxon>Clostridia</taxon>
        <taxon>Thermoanaerobacterales</taxon>
        <taxon>Candidatus Desulforudaceae</taxon>
        <taxon>Candidatus Desulforudis</taxon>
    </lineage>
</organism>
<evidence type="ECO:0000259" key="4">
    <source>
        <dbReference type="SMART" id="SM00967"/>
    </source>
</evidence>
<proteinExistence type="inferred from homology"/>
<gene>
    <name evidence="5" type="ordered locus">Daud_1379</name>
</gene>
<evidence type="ECO:0000256" key="1">
    <source>
        <dbReference type="ARBA" id="ARBA00007228"/>
    </source>
</evidence>
<dbReference type="GO" id="GO:0006396">
    <property type="term" value="P:RNA processing"/>
    <property type="evidence" value="ECO:0007669"/>
    <property type="project" value="InterPro"/>
</dbReference>
<comment type="similarity">
    <text evidence="1">Belongs to the class IV-like SAM-binding methyltransferase superfamily. RNA methyltransferase TrmH family.</text>
</comment>
<dbReference type="InterPro" id="IPR029026">
    <property type="entry name" value="tRNA_m1G_MTases_N"/>
</dbReference>
<dbReference type="AlphaFoldDB" id="B1I4I6"/>
<dbReference type="GO" id="GO:0008173">
    <property type="term" value="F:RNA methyltransferase activity"/>
    <property type="evidence" value="ECO:0007669"/>
    <property type="project" value="InterPro"/>
</dbReference>
<dbReference type="STRING" id="477974.Daud_1379"/>
<keyword evidence="6" id="KW-1185">Reference proteome</keyword>
<dbReference type="InterPro" id="IPR001537">
    <property type="entry name" value="SpoU_MeTrfase"/>
</dbReference>
<dbReference type="GO" id="GO:0003723">
    <property type="term" value="F:RNA binding"/>
    <property type="evidence" value="ECO:0007669"/>
    <property type="project" value="InterPro"/>
</dbReference>
<keyword evidence="3 5" id="KW-0808">Transferase</keyword>
<evidence type="ECO:0000313" key="6">
    <source>
        <dbReference type="Proteomes" id="UP000008544"/>
    </source>
</evidence>
<dbReference type="PANTHER" id="PTHR43191:SF2">
    <property type="entry name" value="RRNA METHYLTRANSFERASE 3, MITOCHONDRIAL"/>
    <property type="match status" value="1"/>
</dbReference>
<dbReference type="OrthoDB" id="9794400at2"/>
<dbReference type="GO" id="GO:0005737">
    <property type="term" value="C:cytoplasm"/>
    <property type="evidence" value="ECO:0007669"/>
    <property type="project" value="UniProtKB-ARBA"/>
</dbReference>
<dbReference type="InterPro" id="IPR013123">
    <property type="entry name" value="SpoU_subst-bd"/>
</dbReference>
<dbReference type="InterPro" id="IPR051259">
    <property type="entry name" value="rRNA_Methyltransferase"/>
</dbReference>
<dbReference type="SUPFAM" id="SSF55315">
    <property type="entry name" value="L30e-like"/>
    <property type="match status" value="1"/>
</dbReference>
<dbReference type="InterPro" id="IPR029028">
    <property type="entry name" value="Alpha/beta_knot_MTases"/>
</dbReference>
<accession>B1I4I6</accession>
<dbReference type="Proteomes" id="UP000008544">
    <property type="component" value="Chromosome"/>
</dbReference>
<dbReference type="InterPro" id="IPR053888">
    <property type="entry name" value="MRM3-like_sub_bind"/>
</dbReference>
<dbReference type="Pfam" id="PF22435">
    <property type="entry name" value="MRM3-like_sub_bind"/>
    <property type="match status" value="1"/>
</dbReference>
<dbReference type="CDD" id="cd18095">
    <property type="entry name" value="SpoU-like_rRNA-MTase"/>
    <property type="match status" value="1"/>
</dbReference>
<dbReference type="EMBL" id="CP000860">
    <property type="protein sequence ID" value="ACA59888.1"/>
    <property type="molecule type" value="Genomic_DNA"/>
</dbReference>
<reference evidence="6" key="1">
    <citation type="submission" date="2007-10" db="EMBL/GenBank/DDBJ databases">
        <title>Complete sequence of chromosome of Desulforudis audaxviator MP104C.</title>
        <authorList>
            <person name="Copeland A."/>
            <person name="Lucas S."/>
            <person name="Lapidus A."/>
            <person name="Barry K."/>
            <person name="Glavina del Rio T."/>
            <person name="Dalin E."/>
            <person name="Tice H."/>
            <person name="Bruce D."/>
            <person name="Pitluck S."/>
            <person name="Lowry S.R."/>
            <person name="Larimer F."/>
            <person name="Land M.L."/>
            <person name="Hauser L."/>
            <person name="Kyrpides N."/>
            <person name="Ivanova N.N."/>
            <person name="Richardson P."/>
        </authorList>
    </citation>
    <scope>NUCLEOTIDE SEQUENCE [LARGE SCALE GENOMIC DNA]</scope>
    <source>
        <strain evidence="6">MP104C</strain>
    </source>
</reference>
<dbReference type="Gene3D" id="3.30.1330.30">
    <property type="match status" value="1"/>
</dbReference>
<dbReference type="HOGENOM" id="CLU_021322_3_2_9"/>
<dbReference type="KEGG" id="dau:Daud_1379"/>
<dbReference type="GO" id="GO:0032259">
    <property type="term" value="P:methylation"/>
    <property type="evidence" value="ECO:0007669"/>
    <property type="project" value="UniProtKB-KW"/>
</dbReference>
<dbReference type="PANTHER" id="PTHR43191">
    <property type="entry name" value="RRNA METHYLTRANSFERASE 3"/>
    <property type="match status" value="1"/>
</dbReference>
<dbReference type="Pfam" id="PF00588">
    <property type="entry name" value="SpoU_methylase"/>
    <property type="match status" value="1"/>
</dbReference>
<name>B1I4I6_DESAP</name>
<evidence type="ECO:0000313" key="5">
    <source>
        <dbReference type="EMBL" id="ACA59888.1"/>
    </source>
</evidence>
<dbReference type="eggNOG" id="COG0566">
    <property type="taxonomic scope" value="Bacteria"/>
</dbReference>
<protein>
    <submittedName>
        <fullName evidence="5">tRNA/rRNA methyltransferase (SpoU)</fullName>
    </submittedName>
</protein>
<feature type="domain" description="RNA 2-O ribose methyltransferase substrate binding" evidence="4">
    <location>
        <begin position="30"/>
        <end position="106"/>
    </location>
</feature>
<keyword evidence="2 5" id="KW-0489">Methyltransferase</keyword>
<sequence>MKITSRSNERIKYLKKFHEKKHRDLENGFLAEGLKVIEEALQAGWEVRMLLYTSDVLRHPRGVALLDKARATGTELWECEKQVLAVVTDTKTPQGALALIAKPEHSLDVLLQGRGTPLVVVLDGLQDPGNLGTIIRTADACELQGVITLEGTVDLFHPKVVRASAGALFHLPAFGDLPAPAVLEFFTGAGVQKFVADPRGDYSLYECDFSRPTALFMGNEARGCGEMLHAAADRVVAIPMPGQAESLNVGVAASLFIYEAVRQRLKSSLSLP</sequence>